<dbReference type="EMBL" id="LT899436">
    <property type="protein sequence ID" value="SNR17410.1"/>
    <property type="molecule type" value="Genomic_DNA"/>
</dbReference>
<evidence type="ECO:0008006" key="3">
    <source>
        <dbReference type="Google" id="ProtNLM"/>
    </source>
</evidence>
<dbReference type="KEGG" id="tje:TJEJU_3774"/>
<dbReference type="RefSeq" id="WP_095074560.1">
    <property type="nucleotide sequence ID" value="NZ_LT899436.1"/>
</dbReference>
<gene>
    <name evidence="1" type="ORF">TJEJU_3774</name>
</gene>
<protein>
    <recommendedName>
        <fullName evidence="3">Flagellin biosynthesis protein FlgD</fullName>
    </recommendedName>
</protein>
<proteinExistence type="predicted"/>
<dbReference type="OrthoDB" id="1430845at2"/>
<evidence type="ECO:0000313" key="1">
    <source>
        <dbReference type="EMBL" id="SNR17410.1"/>
    </source>
</evidence>
<sequence>MKLITRISLVLLLSFTVFAFTIKETAKYKCMIQLKNYDGEGAYIVVSLLDTEGKYLETLQVLGDDDEWYHEISEWWDFYGKRRPDIDAVTGATISGGQRAIKVVEIPTDKIDAGYKIRFETAVEDQEYYADDVQFELTSENVKSKFEGKGFIRYVRMMPQK</sequence>
<keyword evidence="2" id="KW-1185">Reference proteome</keyword>
<dbReference type="InterPro" id="IPR014469">
    <property type="entry name" value="DUF2271"/>
</dbReference>
<accession>A0A238UGC3</accession>
<dbReference type="Pfam" id="PF10029">
    <property type="entry name" value="DUF2271"/>
    <property type="match status" value="1"/>
</dbReference>
<evidence type="ECO:0000313" key="2">
    <source>
        <dbReference type="Proteomes" id="UP000215214"/>
    </source>
</evidence>
<organism evidence="1 2">
    <name type="scientific">Tenacibaculum jejuense</name>
    <dbReference type="NCBI Taxonomy" id="584609"/>
    <lineage>
        <taxon>Bacteria</taxon>
        <taxon>Pseudomonadati</taxon>
        <taxon>Bacteroidota</taxon>
        <taxon>Flavobacteriia</taxon>
        <taxon>Flavobacteriales</taxon>
        <taxon>Flavobacteriaceae</taxon>
        <taxon>Tenacibaculum</taxon>
    </lineage>
</organism>
<name>A0A238UGC3_9FLAO</name>
<dbReference type="AlphaFoldDB" id="A0A238UGC3"/>
<dbReference type="Proteomes" id="UP000215214">
    <property type="component" value="Chromosome TJEJU"/>
</dbReference>
<reference evidence="1 2" key="1">
    <citation type="submission" date="2017-07" db="EMBL/GenBank/DDBJ databases">
        <authorList>
            <person name="Sun Z.S."/>
            <person name="Albrecht U."/>
            <person name="Echele G."/>
            <person name="Lee C.C."/>
        </authorList>
    </citation>
    <scope>NUCLEOTIDE SEQUENCE [LARGE SCALE GENOMIC DNA]</scope>
    <source>
        <strain evidence="2">type strain: KCTC 22618</strain>
    </source>
</reference>